<dbReference type="Proteomes" id="UP000526942">
    <property type="component" value="Unassembled WGS sequence"/>
</dbReference>
<proteinExistence type="predicted"/>
<dbReference type="PANTHER" id="PTHR21705">
    <property type="entry name" value="RAI16 PROTEIN-RELATED"/>
    <property type="match status" value="1"/>
</dbReference>
<feature type="compositionally biased region" description="Acidic residues" evidence="1">
    <location>
        <begin position="185"/>
        <end position="199"/>
    </location>
</feature>
<accession>A0A7L0F102</accession>
<feature type="non-terminal residue" evidence="2">
    <location>
        <position position="233"/>
    </location>
</feature>
<feature type="non-terminal residue" evidence="2">
    <location>
        <position position="1"/>
    </location>
</feature>
<evidence type="ECO:0000313" key="3">
    <source>
        <dbReference type="Proteomes" id="UP000526942"/>
    </source>
</evidence>
<dbReference type="Pfam" id="PF10257">
    <property type="entry name" value="RAI16-like"/>
    <property type="match status" value="1"/>
</dbReference>
<reference evidence="2 3" key="1">
    <citation type="submission" date="2019-09" db="EMBL/GenBank/DDBJ databases">
        <title>Bird 10,000 Genomes (B10K) Project - Family phase.</title>
        <authorList>
            <person name="Zhang G."/>
        </authorList>
    </citation>
    <scope>NUCLEOTIDE SEQUENCE [LARGE SCALE GENOMIC DNA]</scope>
    <source>
        <strain evidence="2">B10K-DU-011-20</strain>
        <tissue evidence="2">Muscle</tissue>
    </source>
</reference>
<dbReference type="InterPro" id="IPR019384">
    <property type="entry name" value="FHIP"/>
</dbReference>
<evidence type="ECO:0000256" key="1">
    <source>
        <dbReference type="SAM" id="MobiDB-lite"/>
    </source>
</evidence>
<dbReference type="PANTHER" id="PTHR21705:SF9">
    <property type="entry name" value="FHF COMPLEX SUBUNIT HOOK-INTERACTING PROTEIN 2B"/>
    <property type="match status" value="1"/>
</dbReference>
<dbReference type="EMBL" id="VXAM01000039">
    <property type="protein sequence ID" value="NXJ88993.1"/>
    <property type="molecule type" value="Genomic_DNA"/>
</dbReference>
<comment type="caution">
    <text evidence="2">The sequence shown here is derived from an EMBL/GenBank/DDBJ whole genome shotgun (WGS) entry which is preliminary data.</text>
</comment>
<name>A0A7L0F102_CORCN</name>
<dbReference type="AlphaFoldDB" id="A0A7L0F102"/>
<organism evidence="2 3">
    <name type="scientific">Corythaixoides concolor</name>
    <name type="common">Grey go-away-bird</name>
    <dbReference type="NCBI Taxonomy" id="103956"/>
    <lineage>
        <taxon>Eukaryota</taxon>
        <taxon>Metazoa</taxon>
        <taxon>Chordata</taxon>
        <taxon>Craniata</taxon>
        <taxon>Vertebrata</taxon>
        <taxon>Euteleostomi</taxon>
        <taxon>Archelosauria</taxon>
        <taxon>Archosauria</taxon>
        <taxon>Dinosauria</taxon>
        <taxon>Saurischia</taxon>
        <taxon>Theropoda</taxon>
        <taxon>Coelurosauria</taxon>
        <taxon>Aves</taxon>
        <taxon>Neognathae</taxon>
        <taxon>Neoaves</taxon>
        <taxon>Otidimorphae</taxon>
        <taxon>Musophagiformes</taxon>
        <taxon>Musophagidae</taxon>
        <taxon>Corythaixoides</taxon>
    </lineage>
</organism>
<dbReference type="OrthoDB" id="5350595at2759"/>
<feature type="region of interest" description="Disordered" evidence="1">
    <location>
        <begin position="170"/>
        <end position="233"/>
    </location>
</feature>
<sequence>AAFFSWLDYLDELVMGAQPVVADAITEAMEEKFFQGVLQPQLLQLSELAILSATAMLTGTVRQIRAPPLLHRLVLFLLGPDRHPETPGDAPHPLRTHLIDRCSHLSDEVSPVGGGWEVGDGGGQCRWSHPAPMPQVSLASLRLFEELLQKPHEHVARSLVLRNLEARGYLQHGPPVPDERGLPEPDPDEDGLDLEEDPYFTDGFPDTGFETAKKPLPGSAPAGKGRASEVVSR</sequence>
<keyword evidence="3" id="KW-1185">Reference proteome</keyword>
<gene>
    <name evidence="2" type="primary">Fam160b2_0</name>
    <name evidence="2" type="ORF">CORCON_R04469</name>
</gene>
<protein>
    <submittedName>
        <fullName evidence="2">F16B2 protein</fullName>
    </submittedName>
</protein>
<evidence type="ECO:0000313" key="2">
    <source>
        <dbReference type="EMBL" id="NXJ88993.1"/>
    </source>
</evidence>